<sequence>MNKEFKAMLQHDINQTFFNLGEFCDYHIVDGKKMRVLVDNLELAKRDPSGVKYSDGLYADTIMIFVPIEDFGARPKIKRVLNIDGKRSYSVENVDEEDGIYVVTLEAYQV</sequence>
<name>A0A8S5ML73_9CAUD</name>
<dbReference type="EMBL" id="BK014927">
    <property type="protein sequence ID" value="DAD83065.1"/>
    <property type="molecule type" value="Genomic_DNA"/>
</dbReference>
<keyword evidence="1" id="KW-0762">Sugar transport</keyword>
<accession>A0A8S5ML73</accession>
<proteinExistence type="predicted"/>
<reference evidence="1" key="1">
    <citation type="journal article" date="2021" name="Proc. Natl. Acad. Sci. U.S.A.">
        <title>A Catalog of Tens of Thousands of Viruses from Human Metagenomes Reveals Hidden Associations with Chronic Diseases.</title>
        <authorList>
            <person name="Tisza M.J."/>
            <person name="Buck C.B."/>
        </authorList>
    </citation>
    <scope>NUCLEOTIDE SEQUENCE</scope>
    <source>
        <strain evidence="1">Ct1Jx6</strain>
    </source>
</reference>
<organism evidence="1">
    <name type="scientific">Caudovirales sp. ct1Jx6</name>
    <dbReference type="NCBI Taxonomy" id="2826765"/>
    <lineage>
        <taxon>Viruses</taxon>
        <taxon>Duplodnaviria</taxon>
        <taxon>Heunggongvirae</taxon>
        <taxon>Uroviricota</taxon>
        <taxon>Caudoviricetes</taxon>
    </lineage>
</organism>
<keyword evidence="1" id="KW-0067">ATP-binding</keyword>
<evidence type="ECO:0000313" key="1">
    <source>
        <dbReference type="EMBL" id="DAD83065.1"/>
    </source>
</evidence>
<dbReference type="GO" id="GO:0005524">
    <property type="term" value="F:ATP binding"/>
    <property type="evidence" value="ECO:0007669"/>
    <property type="project" value="UniProtKB-KW"/>
</dbReference>
<protein>
    <submittedName>
        <fullName evidence="1">Gifsy-2 prophage ATP-binding sugar transporter-like barrel, 4 helix bundle.7A</fullName>
    </submittedName>
</protein>
<keyword evidence="1" id="KW-0547">Nucleotide-binding</keyword>
<keyword evidence="1" id="KW-0813">Transport</keyword>